<dbReference type="PANTHER" id="PTHR11817">
    <property type="entry name" value="PYRUVATE KINASE"/>
    <property type="match status" value="1"/>
</dbReference>
<evidence type="ECO:0000256" key="9">
    <source>
        <dbReference type="ARBA" id="ARBA00022842"/>
    </source>
</evidence>
<keyword evidence="9 12" id="KW-0460">Magnesium</keyword>
<proteinExistence type="inferred from homology"/>
<evidence type="ECO:0000256" key="6">
    <source>
        <dbReference type="ARBA" id="ARBA00022741"/>
    </source>
</evidence>
<gene>
    <name evidence="14" type="ordered locus">Kole_0918</name>
</gene>
<dbReference type="Pfam" id="PF00224">
    <property type="entry name" value="PK"/>
    <property type="match status" value="1"/>
</dbReference>
<dbReference type="Gene3D" id="3.20.20.60">
    <property type="entry name" value="Phosphoenolpyruvate-binding domains"/>
    <property type="match status" value="1"/>
</dbReference>
<evidence type="ECO:0000313" key="14">
    <source>
        <dbReference type="EMBL" id="ACR79627.1"/>
    </source>
</evidence>
<evidence type="ECO:0000256" key="4">
    <source>
        <dbReference type="ARBA" id="ARBA00022679"/>
    </source>
</evidence>
<reference evidence="14 15" key="1">
    <citation type="submission" date="2009-06" db="EMBL/GenBank/DDBJ databases">
        <title>Complete sequence of Thermotogales bacterium TBF 19.5.1.</title>
        <authorList>
            <consortium name="US DOE Joint Genome Institute"/>
            <person name="Lucas S."/>
            <person name="Copeland A."/>
            <person name="Lapidus A."/>
            <person name="Glavina del Rio T."/>
            <person name="Tice H."/>
            <person name="Bruce D."/>
            <person name="Goodwin L."/>
            <person name="Pitluck S."/>
            <person name="Chertkov O."/>
            <person name="Brettin T."/>
            <person name="Detter J.C."/>
            <person name="Han C."/>
            <person name="Schmutz J."/>
            <person name="Larimer F."/>
            <person name="Land M."/>
            <person name="Hauser L."/>
            <person name="Kyrpides N."/>
            <person name="Ovchinnikova G."/>
            <person name="Noll K."/>
        </authorList>
    </citation>
    <scope>NUCLEOTIDE SEQUENCE [LARGE SCALE GENOMIC DNA]</scope>
    <source>
        <strain evidence="15">ATCC BAA-1733 / DSM 21960 / TBF 19.5.1</strain>
    </source>
</reference>
<name>C5CGP8_KOSOT</name>
<evidence type="ECO:0000256" key="5">
    <source>
        <dbReference type="ARBA" id="ARBA00022723"/>
    </source>
</evidence>
<dbReference type="GO" id="GO:0030955">
    <property type="term" value="F:potassium ion binding"/>
    <property type="evidence" value="ECO:0007669"/>
    <property type="project" value="InterPro"/>
</dbReference>
<comment type="similarity">
    <text evidence="2 12">Belongs to the pyruvate kinase family.</text>
</comment>
<dbReference type="InterPro" id="IPR001697">
    <property type="entry name" value="Pyr_Knase"/>
</dbReference>
<dbReference type="UniPathway" id="UPA00109">
    <property type="reaction ID" value="UER00188"/>
</dbReference>
<dbReference type="SUPFAM" id="SSF51621">
    <property type="entry name" value="Phosphoenolpyruvate/pyruvate domain"/>
    <property type="match status" value="1"/>
</dbReference>
<protein>
    <recommendedName>
        <fullName evidence="3 12">Pyruvate kinase</fullName>
        <ecNumber evidence="3 12">2.7.1.40</ecNumber>
    </recommendedName>
</protein>
<evidence type="ECO:0000313" key="15">
    <source>
        <dbReference type="Proteomes" id="UP000002382"/>
    </source>
</evidence>
<dbReference type="GO" id="GO:0004743">
    <property type="term" value="F:pyruvate kinase activity"/>
    <property type="evidence" value="ECO:0007669"/>
    <property type="project" value="UniProtKB-EC"/>
</dbReference>
<keyword evidence="15" id="KW-1185">Reference proteome</keyword>
<dbReference type="HOGENOM" id="CLU_015439_1_1_0"/>
<dbReference type="EMBL" id="CP001634">
    <property type="protein sequence ID" value="ACR79627.1"/>
    <property type="molecule type" value="Genomic_DNA"/>
</dbReference>
<dbReference type="RefSeq" id="WP_015868289.1">
    <property type="nucleotide sequence ID" value="NC_012785.1"/>
</dbReference>
<dbReference type="InterPro" id="IPR040442">
    <property type="entry name" value="Pyrv_kinase-like_dom_sf"/>
</dbReference>
<evidence type="ECO:0000256" key="2">
    <source>
        <dbReference type="ARBA" id="ARBA00008663"/>
    </source>
</evidence>
<dbReference type="eggNOG" id="COG0469">
    <property type="taxonomic scope" value="Bacteria"/>
</dbReference>
<evidence type="ECO:0000256" key="10">
    <source>
        <dbReference type="ARBA" id="ARBA00023152"/>
    </source>
</evidence>
<dbReference type="Proteomes" id="UP000002382">
    <property type="component" value="Chromosome"/>
</dbReference>
<keyword evidence="6" id="KW-0547">Nucleotide-binding</keyword>
<evidence type="ECO:0000256" key="12">
    <source>
        <dbReference type="RuleBase" id="RU000504"/>
    </source>
</evidence>
<evidence type="ECO:0000259" key="13">
    <source>
        <dbReference type="Pfam" id="PF00224"/>
    </source>
</evidence>
<feature type="domain" description="Pyruvate kinase barrel" evidence="13">
    <location>
        <begin position="15"/>
        <end position="308"/>
    </location>
</feature>
<dbReference type="EC" id="2.7.1.40" evidence="3 12"/>
<keyword evidence="11 14" id="KW-0670">Pyruvate</keyword>
<dbReference type="InterPro" id="IPR015813">
    <property type="entry name" value="Pyrv/PenolPyrv_kinase-like_dom"/>
</dbReference>
<evidence type="ECO:0000256" key="11">
    <source>
        <dbReference type="ARBA" id="ARBA00023317"/>
    </source>
</evidence>
<dbReference type="SUPFAM" id="SSF50800">
    <property type="entry name" value="PK beta-barrel domain-like"/>
    <property type="match status" value="1"/>
</dbReference>
<organism evidence="14 15">
    <name type="scientific">Kosmotoga olearia (strain ATCC BAA-1733 / DSM 21960 / TBF 19.5.1)</name>
    <dbReference type="NCBI Taxonomy" id="521045"/>
    <lineage>
        <taxon>Bacteria</taxon>
        <taxon>Thermotogati</taxon>
        <taxon>Thermotogota</taxon>
        <taxon>Thermotogae</taxon>
        <taxon>Kosmotogales</taxon>
        <taxon>Kosmotogaceae</taxon>
        <taxon>Kosmotoga</taxon>
    </lineage>
</organism>
<keyword evidence="10 12" id="KW-0324">Glycolysis</keyword>
<dbReference type="KEGG" id="kol:Kole_0918"/>
<dbReference type="GO" id="GO:0000287">
    <property type="term" value="F:magnesium ion binding"/>
    <property type="evidence" value="ECO:0007669"/>
    <property type="project" value="InterPro"/>
</dbReference>
<dbReference type="AlphaFoldDB" id="C5CGP8"/>
<keyword evidence="7 12" id="KW-0418">Kinase</keyword>
<dbReference type="GO" id="GO:0005524">
    <property type="term" value="F:ATP binding"/>
    <property type="evidence" value="ECO:0007669"/>
    <property type="project" value="UniProtKB-KW"/>
</dbReference>
<dbReference type="PRINTS" id="PR01050">
    <property type="entry name" value="PYRUVTKNASE"/>
</dbReference>
<dbReference type="OrthoDB" id="41756at2"/>
<keyword evidence="5" id="KW-0479">Metal-binding</keyword>
<comment type="catalytic activity">
    <reaction evidence="12">
        <text>pyruvate + ATP = phosphoenolpyruvate + ADP + H(+)</text>
        <dbReference type="Rhea" id="RHEA:18157"/>
        <dbReference type="ChEBI" id="CHEBI:15361"/>
        <dbReference type="ChEBI" id="CHEBI:15378"/>
        <dbReference type="ChEBI" id="CHEBI:30616"/>
        <dbReference type="ChEBI" id="CHEBI:58702"/>
        <dbReference type="ChEBI" id="CHEBI:456216"/>
        <dbReference type="EC" id="2.7.1.40"/>
    </reaction>
</comment>
<accession>C5CGP8</accession>
<keyword evidence="4 12" id="KW-0808">Transferase</keyword>
<reference evidence="14 15" key="2">
    <citation type="journal article" date="2011" name="J. Bacteriol.">
        <title>Genome Sequence of Kosmotoga olearia Strain TBF 19.5.1, a Thermophilic Bacterium with a Wide Growth Temperature Range, Isolated from the Troll B Oil Platform in the North Sea.</title>
        <authorList>
            <person name="Swithers K.S."/>
            <person name="Dipippo J.L."/>
            <person name="Bruce D.C."/>
            <person name="Detter C."/>
            <person name="Tapia R."/>
            <person name="Han S."/>
            <person name="Goodwin L.A."/>
            <person name="Han J."/>
            <person name="Woyke T."/>
            <person name="Pitluck S."/>
            <person name="Pennacchio L."/>
            <person name="Nolan M."/>
            <person name="Mikhailova N."/>
            <person name="Land M.L."/>
            <person name="Nesbo C.L."/>
            <person name="Gogarten J.P."/>
            <person name="Noll K.M."/>
        </authorList>
    </citation>
    <scope>NUCLEOTIDE SEQUENCE [LARGE SCALE GENOMIC DNA]</scope>
    <source>
        <strain evidence="15">ATCC BAA-1733 / DSM 21960 / TBF 19.5.1</strain>
    </source>
</reference>
<comment type="pathway">
    <text evidence="1 12">Carbohydrate degradation; glycolysis; pyruvate from D-glyceraldehyde 3-phosphate: step 5/5.</text>
</comment>
<evidence type="ECO:0000256" key="8">
    <source>
        <dbReference type="ARBA" id="ARBA00022840"/>
    </source>
</evidence>
<evidence type="ECO:0000256" key="7">
    <source>
        <dbReference type="ARBA" id="ARBA00022777"/>
    </source>
</evidence>
<evidence type="ECO:0000256" key="3">
    <source>
        <dbReference type="ARBA" id="ARBA00012142"/>
    </source>
</evidence>
<dbReference type="InterPro" id="IPR011037">
    <property type="entry name" value="Pyrv_Knase-like_insert_dom_sf"/>
</dbReference>
<dbReference type="STRING" id="521045.Kole_0918"/>
<evidence type="ECO:0000256" key="1">
    <source>
        <dbReference type="ARBA" id="ARBA00004997"/>
    </source>
</evidence>
<dbReference type="InterPro" id="IPR015806">
    <property type="entry name" value="Pyrv_Knase_insert_dom_sf"/>
</dbReference>
<keyword evidence="8" id="KW-0067">ATP-binding</keyword>
<dbReference type="InterPro" id="IPR015793">
    <property type="entry name" value="Pyrv_Knase_brl"/>
</dbReference>
<dbReference type="GO" id="GO:0016301">
    <property type="term" value="F:kinase activity"/>
    <property type="evidence" value="ECO:0007669"/>
    <property type="project" value="UniProtKB-KW"/>
</dbReference>
<sequence>MNFKIFATIKDFSIARELLNAGVTAFRVNSSHMEIGELIEFLEEYQFHFYNIPLYIDLKGSKKRLRKDQRTVELIPGEKIVFATSESPEIKTLLVEPAVLKLLSPNLNVSLNDGKIKLKILDNDGNRAYAIVLKAGRVHGAKGINFEFLSDKNFRSFSLTEKDVEIISKTRDYPFVRYALSFVSSPEQIKNLRAISRRYVAAKIENYLDLDKLKEISSETDEMWFCRGDLGAHLGMRGLAKFYGEFVKSMRDFTCPVFMAGEVMEHMVDNPRPTRSEICHLYDLIEHGFSGIVLSNETVSGNFPIEVVKVVREVISGD</sequence>
<dbReference type="Gene3D" id="2.40.33.10">
    <property type="entry name" value="PK beta-barrel domain-like"/>
    <property type="match status" value="1"/>
</dbReference>